<evidence type="ECO:0000313" key="3">
    <source>
        <dbReference type="Proteomes" id="UP001458880"/>
    </source>
</evidence>
<protein>
    <submittedName>
        <fullName evidence="2">Uncharacterized protein</fullName>
    </submittedName>
</protein>
<feature type="region of interest" description="Disordered" evidence="1">
    <location>
        <begin position="96"/>
        <end position="134"/>
    </location>
</feature>
<reference evidence="2 3" key="1">
    <citation type="journal article" date="2024" name="BMC Genomics">
        <title>De novo assembly and annotation of Popillia japonica's genome with initial clues to its potential as an invasive pest.</title>
        <authorList>
            <person name="Cucini C."/>
            <person name="Boschi S."/>
            <person name="Funari R."/>
            <person name="Cardaioli E."/>
            <person name="Iannotti N."/>
            <person name="Marturano G."/>
            <person name="Paoli F."/>
            <person name="Bruttini M."/>
            <person name="Carapelli A."/>
            <person name="Frati F."/>
            <person name="Nardi F."/>
        </authorList>
    </citation>
    <scope>NUCLEOTIDE SEQUENCE [LARGE SCALE GENOMIC DNA]</scope>
    <source>
        <strain evidence="2">DMR45628</strain>
    </source>
</reference>
<name>A0AAW1ICM0_POPJA</name>
<keyword evidence="3" id="KW-1185">Reference proteome</keyword>
<gene>
    <name evidence="2" type="ORF">QE152_g36529</name>
</gene>
<comment type="caution">
    <text evidence="2">The sequence shown here is derived from an EMBL/GenBank/DDBJ whole genome shotgun (WGS) entry which is preliminary data.</text>
</comment>
<accession>A0AAW1ICM0</accession>
<dbReference type="EMBL" id="JASPKY010000650">
    <property type="protein sequence ID" value="KAK9687314.1"/>
    <property type="molecule type" value="Genomic_DNA"/>
</dbReference>
<evidence type="ECO:0000256" key="1">
    <source>
        <dbReference type="SAM" id="MobiDB-lite"/>
    </source>
</evidence>
<dbReference type="AlphaFoldDB" id="A0AAW1ICM0"/>
<sequence length="134" mass="15434">MEIKLGLKKKIKIKFAETVEIFNYVLLKNQLKKNHPKKNQKVEIKLGLKKKIKIKFAETVEYFSRGWNKFMEGLQNFKPVQIFSCLNRIPNGVPSGEPNSISDFQSCSASSLNEEEPAQETTKNGKQIRSEEED</sequence>
<dbReference type="Proteomes" id="UP001458880">
    <property type="component" value="Unassembled WGS sequence"/>
</dbReference>
<organism evidence="2 3">
    <name type="scientific">Popillia japonica</name>
    <name type="common">Japanese beetle</name>
    <dbReference type="NCBI Taxonomy" id="7064"/>
    <lineage>
        <taxon>Eukaryota</taxon>
        <taxon>Metazoa</taxon>
        <taxon>Ecdysozoa</taxon>
        <taxon>Arthropoda</taxon>
        <taxon>Hexapoda</taxon>
        <taxon>Insecta</taxon>
        <taxon>Pterygota</taxon>
        <taxon>Neoptera</taxon>
        <taxon>Endopterygota</taxon>
        <taxon>Coleoptera</taxon>
        <taxon>Polyphaga</taxon>
        <taxon>Scarabaeiformia</taxon>
        <taxon>Scarabaeidae</taxon>
        <taxon>Rutelinae</taxon>
        <taxon>Popillia</taxon>
    </lineage>
</organism>
<feature type="compositionally biased region" description="Polar residues" evidence="1">
    <location>
        <begin position="97"/>
        <end position="112"/>
    </location>
</feature>
<proteinExistence type="predicted"/>
<evidence type="ECO:0000313" key="2">
    <source>
        <dbReference type="EMBL" id="KAK9687314.1"/>
    </source>
</evidence>